<keyword evidence="3 6" id="KW-0863">Zinc-finger</keyword>
<dbReference type="AlphaFoldDB" id="A0A3P8VSY3"/>
<reference evidence="9" key="2">
    <citation type="submission" date="2025-08" db="UniProtKB">
        <authorList>
            <consortium name="Ensembl"/>
        </authorList>
    </citation>
    <scope>IDENTIFICATION</scope>
</reference>
<dbReference type="Proteomes" id="UP000265120">
    <property type="component" value="Chromosome 11"/>
</dbReference>
<dbReference type="Pfam" id="PF00628">
    <property type="entry name" value="PHD"/>
    <property type="match status" value="1"/>
</dbReference>
<dbReference type="GO" id="GO:0097190">
    <property type="term" value="P:apoptotic signaling pathway"/>
    <property type="evidence" value="ECO:0007669"/>
    <property type="project" value="InterPro"/>
</dbReference>
<dbReference type="InterPro" id="IPR019786">
    <property type="entry name" value="Zinc_finger_PHD-type_CS"/>
</dbReference>
<dbReference type="InterPro" id="IPR033082">
    <property type="entry name" value="DIDO1_PHD"/>
</dbReference>
<keyword evidence="2" id="KW-0479">Metal-binding</keyword>
<feature type="compositionally biased region" description="Low complexity" evidence="7">
    <location>
        <begin position="231"/>
        <end position="241"/>
    </location>
</feature>
<reference evidence="9" key="3">
    <citation type="submission" date="2025-09" db="UniProtKB">
        <authorList>
            <consortium name="Ensembl"/>
        </authorList>
    </citation>
    <scope>IDENTIFICATION</scope>
</reference>
<dbReference type="InterPro" id="IPR019787">
    <property type="entry name" value="Znf_PHD-finger"/>
</dbReference>
<feature type="compositionally biased region" description="Low complexity" evidence="7">
    <location>
        <begin position="135"/>
        <end position="149"/>
    </location>
</feature>
<dbReference type="SUPFAM" id="SSF57903">
    <property type="entry name" value="FYVE/PHD zinc finger"/>
    <property type="match status" value="1"/>
</dbReference>
<feature type="region of interest" description="Disordered" evidence="7">
    <location>
        <begin position="450"/>
        <end position="518"/>
    </location>
</feature>
<feature type="compositionally biased region" description="Basic and acidic residues" evidence="7">
    <location>
        <begin position="452"/>
        <end position="470"/>
    </location>
</feature>
<evidence type="ECO:0000313" key="10">
    <source>
        <dbReference type="Proteomes" id="UP000265120"/>
    </source>
</evidence>
<dbReference type="Ensembl" id="ENSCSET00000017670.1">
    <property type="protein sequence ID" value="ENSCSEP00000017452.1"/>
    <property type="gene ID" value="ENSCSEG00000011175.1"/>
</dbReference>
<sequence length="562" mass="62058">MSENRAVRRSGRQAKRTDKLEEFLLTAKRGTRKNFPVSLESGDPPSQSPTDAETTSEASFDGSADNKALESPERKTRTRTRKYIPRKTRSIRQTRRSGAGNDQASSENEDDSKDCAMTDQSQGENIEESVKQSDTSCENVVSTTTTESSPQLVADSNKIEEKDTHTEEQDKADTEDETSENVDKPATMVVKRGPIRTYVNKKKATSKNTAPAKTPVLVNKGMAPLKRETKPAAPQAAGKPQEVNTEDDDDEENDSISSSSSSSIESDDGGYDPDALYCICRQKHNKRFMICCDRCEEWFHGDCVGITEARGRLMERNGEDYVCPNCTAKKNQVVRPATSALTVNKNEIHQLPKSTSPSVEMSATADQTMTTLPSSSEDKVSDDVGIKGRIEKASNPTGKKKIKIFQPVRPYEESSLPKCIGPGCENNAQPDSVYCGNDCILKHAAAAMKSMTDVKEPSQKEETKKTKDTPGTKQQRRKKTTRTESDSDEDYIPDSDEDDEDEHAVEQPPPPNTASWSSDHNYIAVAPVQTAPISSTTVLDKKCMYLSESLKLLLSQMFFNET</sequence>
<feature type="compositionally biased region" description="Basic residues" evidence="7">
    <location>
        <begin position="76"/>
        <end position="95"/>
    </location>
</feature>
<dbReference type="PANTHER" id="PTHR46174">
    <property type="entry name" value="CXXC-TYPE ZINC FINGER PROTEIN 1"/>
    <property type="match status" value="1"/>
</dbReference>
<evidence type="ECO:0000256" key="5">
    <source>
        <dbReference type="ARBA" id="ARBA00023242"/>
    </source>
</evidence>
<feature type="compositionally biased region" description="Polar residues" evidence="7">
    <location>
        <begin position="44"/>
        <end position="58"/>
    </location>
</feature>
<evidence type="ECO:0000256" key="6">
    <source>
        <dbReference type="PROSITE-ProRule" id="PRU00146"/>
    </source>
</evidence>
<evidence type="ECO:0000313" key="9">
    <source>
        <dbReference type="Ensembl" id="ENSCSEP00000017452.1"/>
    </source>
</evidence>
<organism evidence="9 10">
    <name type="scientific">Cynoglossus semilaevis</name>
    <name type="common">Tongue sole</name>
    <dbReference type="NCBI Taxonomy" id="244447"/>
    <lineage>
        <taxon>Eukaryota</taxon>
        <taxon>Metazoa</taxon>
        <taxon>Chordata</taxon>
        <taxon>Craniata</taxon>
        <taxon>Vertebrata</taxon>
        <taxon>Euteleostomi</taxon>
        <taxon>Actinopterygii</taxon>
        <taxon>Neopterygii</taxon>
        <taxon>Teleostei</taxon>
        <taxon>Neoteleostei</taxon>
        <taxon>Acanthomorphata</taxon>
        <taxon>Carangaria</taxon>
        <taxon>Pleuronectiformes</taxon>
        <taxon>Pleuronectoidei</taxon>
        <taxon>Cynoglossidae</taxon>
        <taxon>Cynoglossinae</taxon>
        <taxon>Cynoglossus</taxon>
    </lineage>
</organism>
<dbReference type="FunFam" id="3.30.40.10:FF:000225">
    <property type="entry name" value="Death-inducer obliterator 1"/>
    <property type="match status" value="1"/>
</dbReference>
<protein>
    <submittedName>
        <fullName evidence="9">Death inducer-obliterator 1</fullName>
    </submittedName>
</protein>
<accession>A0A3P8VSY3</accession>
<dbReference type="GO" id="GO:0048188">
    <property type="term" value="C:Set1C/COMPASS complex"/>
    <property type="evidence" value="ECO:0007669"/>
    <property type="project" value="InterPro"/>
</dbReference>
<dbReference type="InterPro" id="IPR037869">
    <property type="entry name" value="Spp1/CFP1"/>
</dbReference>
<name>A0A3P8VSY3_CYNSE</name>
<evidence type="ECO:0000256" key="2">
    <source>
        <dbReference type="ARBA" id="ARBA00022723"/>
    </source>
</evidence>
<dbReference type="InterPro" id="IPR011011">
    <property type="entry name" value="Znf_FYVE_PHD"/>
</dbReference>
<dbReference type="PROSITE" id="PS50016">
    <property type="entry name" value="ZF_PHD_2"/>
    <property type="match status" value="1"/>
</dbReference>
<dbReference type="GeneTree" id="ENSGT00940000155532"/>
<evidence type="ECO:0000256" key="4">
    <source>
        <dbReference type="ARBA" id="ARBA00022833"/>
    </source>
</evidence>
<dbReference type="SMART" id="SM00249">
    <property type="entry name" value="PHD"/>
    <property type="match status" value="1"/>
</dbReference>
<dbReference type="PANTHER" id="PTHR46174:SF1">
    <property type="entry name" value="CXXC-TYPE ZINC FINGER PROTEIN 1"/>
    <property type="match status" value="1"/>
</dbReference>
<feature type="compositionally biased region" description="Acidic residues" evidence="7">
    <location>
        <begin position="486"/>
        <end position="503"/>
    </location>
</feature>
<feature type="compositionally biased region" description="Basic and acidic residues" evidence="7">
    <location>
        <begin position="157"/>
        <end position="172"/>
    </location>
</feature>
<comment type="subcellular location">
    <subcellularLocation>
        <location evidence="1">Nucleus</location>
    </subcellularLocation>
</comment>
<keyword evidence="10" id="KW-1185">Reference proteome</keyword>
<dbReference type="GO" id="GO:0045893">
    <property type="term" value="P:positive regulation of DNA-templated transcription"/>
    <property type="evidence" value="ECO:0007669"/>
    <property type="project" value="TreeGrafter"/>
</dbReference>
<dbReference type="InterPro" id="IPR013083">
    <property type="entry name" value="Znf_RING/FYVE/PHD"/>
</dbReference>
<proteinExistence type="predicted"/>
<feature type="compositionally biased region" description="Acidic residues" evidence="7">
    <location>
        <begin position="244"/>
        <end position="254"/>
    </location>
</feature>
<dbReference type="InterPro" id="IPR001965">
    <property type="entry name" value="Znf_PHD"/>
</dbReference>
<dbReference type="PROSITE" id="PS01359">
    <property type="entry name" value="ZF_PHD_1"/>
    <property type="match status" value="1"/>
</dbReference>
<dbReference type="GO" id="GO:0008270">
    <property type="term" value="F:zinc ion binding"/>
    <property type="evidence" value="ECO:0007669"/>
    <property type="project" value="UniProtKB-KW"/>
</dbReference>
<evidence type="ECO:0000259" key="8">
    <source>
        <dbReference type="PROSITE" id="PS50016"/>
    </source>
</evidence>
<evidence type="ECO:0000256" key="7">
    <source>
        <dbReference type="SAM" id="MobiDB-lite"/>
    </source>
</evidence>
<reference evidence="9 10" key="1">
    <citation type="journal article" date="2014" name="Nat. Genet.">
        <title>Whole-genome sequence of a flatfish provides insights into ZW sex chromosome evolution and adaptation to a benthic lifestyle.</title>
        <authorList>
            <person name="Chen S."/>
            <person name="Zhang G."/>
            <person name="Shao C."/>
            <person name="Huang Q."/>
            <person name="Liu G."/>
            <person name="Zhang P."/>
            <person name="Song W."/>
            <person name="An N."/>
            <person name="Chalopin D."/>
            <person name="Volff J.N."/>
            <person name="Hong Y."/>
            <person name="Li Q."/>
            <person name="Sha Z."/>
            <person name="Zhou H."/>
            <person name="Xie M."/>
            <person name="Yu Q."/>
            <person name="Liu Y."/>
            <person name="Xiang H."/>
            <person name="Wang N."/>
            <person name="Wu K."/>
            <person name="Yang C."/>
            <person name="Zhou Q."/>
            <person name="Liao X."/>
            <person name="Yang L."/>
            <person name="Hu Q."/>
            <person name="Zhang J."/>
            <person name="Meng L."/>
            <person name="Jin L."/>
            <person name="Tian Y."/>
            <person name="Lian J."/>
            <person name="Yang J."/>
            <person name="Miao G."/>
            <person name="Liu S."/>
            <person name="Liang Z."/>
            <person name="Yan F."/>
            <person name="Li Y."/>
            <person name="Sun B."/>
            <person name="Zhang H."/>
            <person name="Zhang J."/>
            <person name="Zhu Y."/>
            <person name="Du M."/>
            <person name="Zhao Y."/>
            <person name="Schartl M."/>
            <person name="Tang Q."/>
            <person name="Wang J."/>
        </authorList>
    </citation>
    <scope>NUCLEOTIDE SEQUENCE</scope>
</reference>
<dbReference type="Gene3D" id="3.30.40.10">
    <property type="entry name" value="Zinc/RING finger domain, C3HC4 (zinc finger)"/>
    <property type="match status" value="1"/>
</dbReference>
<evidence type="ECO:0000256" key="3">
    <source>
        <dbReference type="ARBA" id="ARBA00022771"/>
    </source>
</evidence>
<feature type="domain" description="PHD-type" evidence="8">
    <location>
        <begin position="275"/>
        <end position="329"/>
    </location>
</feature>
<feature type="region of interest" description="Disordered" evidence="7">
    <location>
        <begin position="1"/>
        <end position="269"/>
    </location>
</feature>
<feature type="compositionally biased region" description="Low complexity" evidence="7">
    <location>
        <begin position="255"/>
        <end position="264"/>
    </location>
</feature>
<dbReference type="CDD" id="cd15639">
    <property type="entry name" value="PHD_DIDO1_like"/>
    <property type="match status" value="1"/>
</dbReference>
<keyword evidence="4" id="KW-0862">Zinc</keyword>
<keyword evidence="5" id="KW-0539">Nucleus</keyword>
<evidence type="ECO:0000256" key="1">
    <source>
        <dbReference type="ARBA" id="ARBA00004123"/>
    </source>
</evidence>